<evidence type="ECO:0000259" key="6">
    <source>
        <dbReference type="Pfam" id="PF00931"/>
    </source>
</evidence>
<dbReference type="PANTHER" id="PTHR33463:SF204">
    <property type="entry name" value="NB-ARC DOMAIN-CONTAINING PROTEIN"/>
    <property type="match status" value="1"/>
</dbReference>
<feature type="domain" description="Disease resistance protein At4g27190-like leucine-rich repeats" evidence="7">
    <location>
        <begin position="1227"/>
        <end position="1301"/>
    </location>
</feature>
<dbReference type="PRINTS" id="PR00364">
    <property type="entry name" value="DISEASERSIST"/>
</dbReference>
<dbReference type="Pfam" id="PF23247">
    <property type="entry name" value="LRR_RPS2"/>
    <property type="match status" value="7"/>
</dbReference>
<dbReference type="InterPro" id="IPR032675">
    <property type="entry name" value="LRR_dom_sf"/>
</dbReference>
<evidence type="ECO:0000259" key="7">
    <source>
        <dbReference type="Pfam" id="PF23247"/>
    </source>
</evidence>
<dbReference type="InterPro" id="IPR042197">
    <property type="entry name" value="Apaf_helical"/>
</dbReference>
<dbReference type="SUPFAM" id="SSF52540">
    <property type="entry name" value="P-loop containing nucleoside triphosphate hydrolases"/>
    <property type="match status" value="1"/>
</dbReference>
<dbReference type="Gene3D" id="3.80.10.10">
    <property type="entry name" value="Ribonuclease Inhibitor"/>
    <property type="match status" value="5"/>
</dbReference>
<gene>
    <name evidence="8" type="ORF">G2W53_001531</name>
</gene>
<dbReference type="InterPro" id="IPR002182">
    <property type="entry name" value="NB-ARC"/>
</dbReference>
<feature type="domain" description="Disease resistance protein At4g27190-like leucine-rich repeats" evidence="7">
    <location>
        <begin position="772"/>
        <end position="872"/>
    </location>
</feature>
<evidence type="ECO:0000256" key="3">
    <source>
        <dbReference type="ARBA" id="ARBA00022821"/>
    </source>
</evidence>
<dbReference type="Pfam" id="PF00931">
    <property type="entry name" value="NB-ARC"/>
    <property type="match status" value="1"/>
</dbReference>
<sequence>MGFLSSSVERISKYKPGRTVGYFINYKSNLTELQRQVEDLKRLRYRQQHNGEATIHDEEVLRLIQYGQKLLERPRAWSLHRCRFSREVRETMEEISRLLSLKVENPSYGPGFDLRMSTFWEVMQSLKDDNVRLIGVHGMSGVGKTTLVKEVSRYAVEEGLFDAIVWSVVTPAPDVIRIQDEIAEILGLRLHLTQSQSERADKIYKWLTNNRERKFLIILDDVWDHRDLEGIGIPMAGDCVPFKVLLTSRNIEILRNVNSGMNVIHVTILPKEEAFLLFNQIVGNTASIYSDTVLEIVETCEGLPMAIEVVAEKLKHEPLSEWKSTITEFISHMLSRIKLSYDYLRNEEEKFIFLLCSILGEQIYCQDFPCSRDHEAFKVLKLNCDKGKIEGSKHWIESLLKSCEELWLKEFKDFENVLSELNGDAFLELKHLRIQDNAELEHLPSKVVFDTLETLVLKNLLNFRVIQSCDSEFLCSFKNLTIVKIECCPLLESIFNLSAHNGPFQLRELEISQCTKMVAIANNSRDDVKFVDGQLFFDGVPSAFGFPCLQTLTLQDLDNLIGFFKCAAGGREIISAEANMYSGSLFLNLAAALPHSKHLKLINIPKIRHLVASTAADWVVPLQDLETMEIVECNDLCHLFVTEGRFDENYGGLLPELRQLCLRNLGNFRSILSNDHPRRILNFKMLNQLTVHNCNQLRYLLPHYVLNNLMQVRSIDISDCAMLEQIFGYEEDIIMGESKNNEMLPLLHSLKLSNLPKLASICSGVRHPINLRLKQMAIEDCPNLAFTFAHSRTQADEKESSMESEGIIIVPSLLENVNLRQLNHLKTMWKDHLLSFMHLRSLQLHGCDNLVYLFSLSVARGLSCLQELKIISSTRVEQIVRGEMGVTASAYTVEFPRVNTLILEDLPNMTQFCDHEFTVKWLSLKVIRVVGCPNIRKFSLGMVDIHQFTSVDVVFNFSNQREIDDLIAISHLFKLTDKLSSLEELIIEGLEELKNIMEAQLKPSFFTNLKMLEVRQCDNKLNVFLSILLPRSCRLECLTVENCKLLELVFDLKHLVADGEGNGLFPNLKTMRLLDLPKLNYIWNMDPSGIMDLRKLVKLEIINCGLLRNLASIGVVETLVQLKILAVHSCKMIEEVITIKVGEKTDKEGRCFPNLRDLVIANLPNFRRFNSGNCKFRFPNLLSLRIKHCPKINAFTTGFLSAQGPTINSRTTEHAFDEMMDVYPNLKILELLGLDSLKVIWQGFDSTKSFSELEELEVDTLCNLEYIFPSSMLPRLKKLKTLFVRNCSSLRNVFLLTEKQDIKLSMAFQNLKIVQVQSCDSLRHMLLPSNCLNLEALEISECKNLEEIFIDTEEEKRDAKVLPHLKSIILENLPKLSNFSLETFKFPSLVKVKIVECPALKAFKPGSTRNVSAPVNNFFSDMDNFEKLKELHLTNVAGCQNIWNNDLSSGSLCELQIINLCKSTVLNIVSSNMLTRLLKLEKITVQSNELEVVFDINENSLPDIGEMELLPQLYELVLIDLPYMELWKQEPKIPVFRNLTSLEIIRCKSIKKLFSTSVGKNLDALKLLKLYECINMVQVLQGGGERGQILFNNLECLILKYLPCLTSFCEQEVAFEFPKLQMVKVEGIPNMETFVKGFLTTPKLKEVYTTDIRKCWQGELNATIKWLYQNQDFRDDDYIRDGIGTSNQPAFNATDNSAQFPVESHALAIALDGGGNVVPLLSPAPLPEGDGEVAMFDVEEGGCEVCEGGQQSGEATHKHGDQDDDDNVHVVPRHLVERQDQEASLLTGMPTSQDAVKSNVVEILPLSSPAAPQETEPPSPGTTCALKVPEVREIVELMKLEGVESLMLGEAFKTYPQLCLSREDRSDHLLSFSYRVLLDILNILDSRTPLTITESDKKSLEKNLKDALVLGFDKDWLESTRGKVFDCDLSEVNQAREVLEWLEGELESNEAALAAVCDEETEAIRAVEAAQEEIVTQLCFDTCQQEVGTKLLDARRDMVAKRDQCLQIIAAKDRHFGFYNLLQREGLYVPNGFYSWKKNMENPYSTKNSLVHTEANDDAGMNEETRDIFLHSPLAKAVWFGLG</sequence>
<proteinExistence type="inferred from homology"/>
<feature type="domain" description="Disease resistance protein At4g27190-like leucine-rich repeats" evidence="7">
    <location>
        <begin position="1306"/>
        <end position="1403"/>
    </location>
</feature>
<feature type="domain" description="Disease resistance protein At4g27190-like leucine-rich repeats" evidence="7">
    <location>
        <begin position="599"/>
        <end position="721"/>
    </location>
</feature>
<dbReference type="InterPro" id="IPR027417">
    <property type="entry name" value="P-loop_NTPase"/>
</dbReference>
<feature type="domain" description="NB-ARC" evidence="6">
    <location>
        <begin position="121"/>
        <end position="284"/>
    </location>
</feature>
<dbReference type="Gene3D" id="1.10.8.430">
    <property type="entry name" value="Helical domain of apoptotic protease-activating factors"/>
    <property type="match status" value="1"/>
</dbReference>
<dbReference type="GO" id="GO:0005524">
    <property type="term" value="F:ATP binding"/>
    <property type="evidence" value="ECO:0007669"/>
    <property type="project" value="UniProtKB-KW"/>
</dbReference>
<feature type="domain" description="Disease resistance protein At4g27190-like leucine-rich repeats" evidence="7">
    <location>
        <begin position="429"/>
        <end position="514"/>
    </location>
</feature>
<keyword evidence="4" id="KW-0067">ATP-binding</keyword>
<keyword evidence="9" id="KW-1185">Reference proteome</keyword>
<protein>
    <submittedName>
        <fullName evidence="8">Putative disease resistance protein</fullName>
    </submittedName>
</protein>
<reference evidence="8" key="1">
    <citation type="submission" date="2020-09" db="EMBL/GenBank/DDBJ databases">
        <title>Genome-Enabled Discovery of Anthraquinone Biosynthesis in Senna tora.</title>
        <authorList>
            <person name="Kang S.-H."/>
            <person name="Pandey R.P."/>
            <person name="Lee C.-M."/>
            <person name="Sim J.-S."/>
            <person name="Jeong J.-T."/>
            <person name="Choi B.-S."/>
            <person name="Jung M."/>
            <person name="Ginzburg D."/>
            <person name="Zhao K."/>
            <person name="Won S.Y."/>
            <person name="Oh T.-J."/>
            <person name="Yu Y."/>
            <person name="Kim N.-H."/>
            <person name="Lee O.R."/>
            <person name="Lee T.-H."/>
            <person name="Bashyal P."/>
            <person name="Kim T.-S."/>
            <person name="Lee W.-H."/>
            <person name="Kawkins C."/>
            <person name="Kim C.-K."/>
            <person name="Kim J.S."/>
            <person name="Ahn B.O."/>
            <person name="Rhee S.Y."/>
            <person name="Sohng J.K."/>
        </authorList>
    </citation>
    <scope>NUCLEOTIDE SEQUENCE</scope>
    <source>
        <tissue evidence="8">Leaf</tissue>
    </source>
</reference>
<dbReference type="GO" id="GO:0043531">
    <property type="term" value="F:ADP binding"/>
    <property type="evidence" value="ECO:0007669"/>
    <property type="project" value="InterPro"/>
</dbReference>
<dbReference type="EMBL" id="JAAIUW010000001">
    <property type="protein sequence ID" value="KAF7844626.1"/>
    <property type="molecule type" value="Genomic_DNA"/>
</dbReference>
<evidence type="ECO:0000313" key="8">
    <source>
        <dbReference type="EMBL" id="KAF7844626.1"/>
    </source>
</evidence>
<dbReference type="Gene3D" id="3.40.50.300">
    <property type="entry name" value="P-loop containing nucleotide triphosphate hydrolases"/>
    <property type="match status" value="1"/>
</dbReference>
<feature type="domain" description="Disease resistance protein At4g27190-like leucine-rich repeats" evidence="7">
    <location>
        <begin position="992"/>
        <end position="1131"/>
    </location>
</feature>
<dbReference type="SUPFAM" id="SSF52058">
    <property type="entry name" value="L domain-like"/>
    <property type="match status" value="1"/>
</dbReference>
<feature type="coiled-coil region" evidence="5">
    <location>
        <begin position="23"/>
        <end position="50"/>
    </location>
</feature>
<comment type="similarity">
    <text evidence="1">Belongs to the disease resistance NB-LRR family.</text>
</comment>
<dbReference type="InterPro" id="IPR050905">
    <property type="entry name" value="Plant_NBS-LRR"/>
</dbReference>
<keyword evidence="3" id="KW-0611">Plant defense</keyword>
<evidence type="ECO:0000256" key="2">
    <source>
        <dbReference type="ARBA" id="ARBA00022741"/>
    </source>
</evidence>
<evidence type="ECO:0000256" key="5">
    <source>
        <dbReference type="SAM" id="Coils"/>
    </source>
</evidence>
<name>A0A834XIX3_9FABA</name>
<dbReference type="Proteomes" id="UP000634136">
    <property type="component" value="Unassembled WGS sequence"/>
</dbReference>
<evidence type="ECO:0000256" key="1">
    <source>
        <dbReference type="ARBA" id="ARBA00008894"/>
    </source>
</evidence>
<comment type="caution">
    <text evidence="8">The sequence shown here is derived from an EMBL/GenBank/DDBJ whole genome shotgun (WGS) entry which is preliminary data.</text>
</comment>
<dbReference type="SUPFAM" id="SSF52047">
    <property type="entry name" value="RNI-like"/>
    <property type="match status" value="3"/>
</dbReference>
<dbReference type="GO" id="GO:0006952">
    <property type="term" value="P:defense response"/>
    <property type="evidence" value="ECO:0007669"/>
    <property type="project" value="UniProtKB-KW"/>
</dbReference>
<keyword evidence="5" id="KW-0175">Coiled coil</keyword>
<keyword evidence="2" id="KW-0547">Nucleotide-binding</keyword>
<dbReference type="OrthoDB" id="1430766at2759"/>
<feature type="domain" description="Disease resistance protein At4g27190-like leucine-rich repeats" evidence="7">
    <location>
        <begin position="1428"/>
        <end position="1573"/>
    </location>
</feature>
<evidence type="ECO:0000256" key="4">
    <source>
        <dbReference type="ARBA" id="ARBA00022840"/>
    </source>
</evidence>
<accession>A0A834XIX3</accession>
<evidence type="ECO:0000313" key="9">
    <source>
        <dbReference type="Proteomes" id="UP000634136"/>
    </source>
</evidence>
<dbReference type="InterPro" id="IPR057135">
    <property type="entry name" value="At4g27190-like_LRR"/>
</dbReference>
<organism evidence="8 9">
    <name type="scientific">Senna tora</name>
    <dbReference type="NCBI Taxonomy" id="362788"/>
    <lineage>
        <taxon>Eukaryota</taxon>
        <taxon>Viridiplantae</taxon>
        <taxon>Streptophyta</taxon>
        <taxon>Embryophyta</taxon>
        <taxon>Tracheophyta</taxon>
        <taxon>Spermatophyta</taxon>
        <taxon>Magnoliopsida</taxon>
        <taxon>eudicotyledons</taxon>
        <taxon>Gunneridae</taxon>
        <taxon>Pentapetalae</taxon>
        <taxon>rosids</taxon>
        <taxon>fabids</taxon>
        <taxon>Fabales</taxon>
        <taxon>Fabaceae</taxon>
        <taxon>Caesalpinioideae</taxon>
        <taxon>Cassia clade</taxon>
        <taxon>Senna</taxon>
    </lineage>
</organism>
<dbReference type="PANTHER" id="PTHR33463">
    <property type="entry name" value="NB-ARC DOMAIN-CONTAINING PROTEIN-RELATED"/>
    <property type="match status" value="1"/>
</dbReference>